<evidence type="ECO:0000313" key="10">
    <source>
        <dbReference type="EMBL" id="PWV10150.1"/>
    </source>
</evidence>
<gene>
    <name evidence="10" type="ORF">C3747_71g33</name>
</gene>
<keyword evidence="3" id="KW-0285">Flavoprotein</keyword>
<dbReference type="GO" id="GO:0010181">
    <property type="term" value="F:FMN binding"/>
    <property type="evidence" value="ECO:0007669"/>
    <property type="project" value="InterPro"/>
</dbReference>
<dbReference type="Pfam" id="PF00175">
    <property type="entry name" value="NAD_binding_1"/>
    <property type="match status" value="1"/>
</dbReference>
<dbReference type="VEuPathDB" id="TriTrypDB:C4B63_2g97"/>
<dbReference type="Pfam" id="PF00258">
    <property type="entry name" value="Flavodoxin_1"/>
    <property type="match status" value="1"/>
</dbReference>
<dbReference type="VEuPathDB" id="TriTrypDB:TcCLB.510747.60"/>
<dbReference type="Proteomes" id="UP000246078">
    <property type="component" value="Unassembled WGS sequence"/>
</dbReference>
<evidence type="ECO:0000256" key="6">
    <source>
        <dbReference type="ARBA" id="ARBA00022857"/>
    </source>
</evidence>
<dbReference type="GO" id="GO:0050660">
    <property type="term" value="F:flavin adenine dinucleotide binding"/>
    <property type="evidence" value="ECO:0007669"/>
    <property type="project" value="TreeGrafter"/>
</dbReference>
<evidence type="ECO:0000256" key="5">
    <source>
        <dbReference type="ARBA" id="ARBA00022827"/>
    </source>
</evidence>
<protein>
    <submittedName>
        <fullName evidence="10">Putative cytochrome P450 reductase</fullName>
    </submittedName>
</protein>
<evidence type="ECO:0000256" key="4">
    <source>
        <dbReference type="ARBA" id="ARBA00022643"/>
    </source>
</evidence>
<dbReference type="Gene3D" id="3.40.50.80">
    <property type="entry name" value="Nucleotide-binding domain of ferredoxin-NADP reductase (FNR) module"/>
    <property type="match status" value="1"/>
</dbReference>
<dbReference type="VEuPathDB" id="TriTrypDB:Tc_MARK_4514"/>
<evidence type="ECO:0000256" key="2">
    <source>
        <dbReference type="ARBA" id="ARBA00001974"/>
    </source>
</evidence>
<dbReference type="GO" id="GO:0003958">
    <property type="term" value="F:NADPH-hemoprotein reductase activity"/>
    <property type="evidence" value="ECO:0007669"/>
    <property type="project" value="TreeGrafter"/>
</dbReference>
<dbReference type="VEuPathDB" id="TriTrypDB:TCDM_03333"/>
<comment type="cofactor">
    <cofactor evidence="1">
        <name>FMN</name>
        <dbReference type="ChEBI" id="CHEBI:58210"/>
    </cofactor>
</comment>
<keyword evidence="6" id="KW-0521">NADP</keyword>
<dbReference type="VEuPathDB" id="TriTrypDB:TcBrA4_0062860"/>
<dbReference type="SUPFAM" id="SSF52218">
    <property type="entry name" value="Flavoproteins"/>
    <property type="match status" value="1"/>
</dbReference>
<dbReference type="SMR" id="A0A2V2WNF8"/>
<name>A0A2V2WNF8_TRYCR</name>
<dbReference type="InterPro" id="IPR029039">
    <property type="entry name" value="Flavoprotein-like_sf"/>
</dbReference>
<dbReference type="PRINTS" id="PR00369">
    <property type="entry name" value="FLAVODOXIN"/>
</dbReference>
<dbReference type="VEuPathDB" id="TriTrypDB:ECC02_001280"/>
<dbReference type="InterPro" id="IPR001433">
    <property type="entry name" value="OxRdtase_FAD/NAD-bd"/>
</dbReference>
<dbReference type="Gene3D" id="3.40.50.360">
    <property type="match status" value="1"/>
</dbReference>
<dbReference type="OMA" id="MEDYLYH"/>
<dbReference type="InterPro" id="IPR017938">
    <property type="entry name" value="Riboflavin_synthase-like_b-brl"/>
</dbReference>
<dbReference type="SUPFAM" id="SSF52343">
    <property type="entry name" value="Ferredoxin reductase-like, C-terminal NADP-linked domain"/>
    <property type="match status" value="1"/>
</dbReference>
<dbReference type="AlphaFoldDB" id="A0A2V2WNF8"/>
<reference evidence="10 11" key="1">
    <citation type="journal article" date="2018" name="Microb. Genom.">
        <title>Expanding an expanded genome: long-read sequencing of Trypanosoma cruzi.</title>
        <authorList>
            <person name="Berna L."/>
            <person name="Rodriguez M."/>
            <person name="Chiribao M.L."/>
            <person name="Parodi-Talice A."/>
            <person name="Pita S."/>
            <person name="Rijo G."/>
            <person name="Alvarez-Valin F."/>
            <person name="Robello C."/>
        </authorList>
    </citation>
    <scope>NUCLEOTIDE SEQUENCE [LARGE SCALE GENOMIC DNA]</scope>
    <source>
        <strain evidence="10 11">TCC</strain>
    </source>
</reference>
<dbReference type="InterPro" id="IPR001094">
    <property type="entry name" value="Flavdoxin-like"/>
</dbReference>
<sequence>MLRRWIAVAAVVAGISGVVLVARVWRSRHVAYVYDASFVSKYTALLGKQTELPSEQSDEDARILVFYGTTSGNAEAYAKGLVADLRERGVAVALIDPSCWDYLGQYKSHQDHGQHPFRLGTSGESPILVFVVSTTGEGEVPGNFLCLYSEMQSVLEGALKNGTKPFDGLMYAVFSLGDSSYKYYCRGGLEVKTLLRRGGGTEVLPAGFGDARNPLRDDVFEEWEEKLMEAFERRCGVVFTADSNLPPKPQLVFRFAPEKHVGASPYPPPPSLLEPSMQFPAEFRVQAKTPRTERREDGSFILHLVLNIEGYTMSYQAGDHLAIYPANPPNVVEAYRSLLKITEEEWLTPVELCASTNARARASLKNSLPACVALRTVFERYLDLCGRPRKSLLRVLSKYCSDPAEKSLFTELLHRGVKENGKDGENTMPTSLLMPSQTYFSSSHCHTLLDYLKKFPSCCCIPVGHFVEMMPRMQPRLYSIASDMMTHPTTVEAFIRIIPEGLASQYLGRIAVGEKVTAFIRKSKFHLPAKCGGRPILMIGSGTGVAPMVGFCYRREALMKRHPGAAHGTMILFFGAQRRATEYFVRKEMECWCLHEEGKIQTPDALPSSLLCLLDLAFSRDQSEKYYVTHLIEKHKDHLVQLLTSTEKGGCLLYLSGDASRMARSVEQALLKVLQCAGMTRSAASEFLRKMEQDRRYMKDVY</sequence>
<dbReference type="InterPro" id="IPR003097">
    <property type="entry name" value="CysJ-like_FAD-binding"/>
</dbReference>
<comment type="cofactor">
    <cofactor evidence="2">
        <name>FAD</name>
        <dbReference type="ChEBI" id="CHEBI:57692"/>
    </cofactor>
</comment>
<keyword evidence="5" id="KW-0274">FAD</keyword>
<dbReference type="VEuPathDB" id="TriTrypDB:TcYC6_0068620"/>
<dbReference type="InterPro" id="IPR039261">
    <property type="entry name" value="FNR_nucleotide-bd"/>
</dbReference>
<keyword evidence="4" id="KW-0288">FMN</keyword>
<dbReference type="PROSITE" id="PS51384">
    <property type="entry name" value="FAD_FR"/>
    <property type="match status" value="1"/>
</dbReference>
<dbReference type="InterPro" id="IPR001709">
    <property type="entry name" value="Flavoprot_Pyr_Nucl_cyt_Rdtase"/>
</dbReference>
<evidence type="ECO:0000259" key="9">
    <source>
        <dbReference type="PROSITE" id="PS51384"/>
    </source>
</evidence>
<proteinExistence type="predicted"/>
<dbReference type="PRINTS" id="PR00371">
    <property type="entry name" value="FPNCR"/>
</dbReference>
<accession>A0A2V2WNF8</accession>
<evidence type="ECO:0000256" key="3">
    <source>
        <dbReference type="ARBA" id="ARBA00022630"/>
    </source>
</evidence>
<dbReference type="EMBL" id="PRFC01000071">
    <property type="protein sequence ID" value="PWV10150.1"/>
    <property type="molecule type" value="Genomic_DNA"/>
</dbReference>
<dbReference type="Gene3D" id="2.40.30.10">
    <property type="entry name" value="Translation factors"/>
    <property type="match status" value="1"/>
</dbReference>
<evidence type="ECO:0000256" key="1">
    <source>
        <dbReference type="ARBA" id="ARBA00001917"/>
    </source>
</evidence>
<dbReference type="VEuPathDB" id="TriTrypDB:TCSYLVIO_001396"/>
<keyword evidence="7" id="KW-0560">Oxidoreductase</keyword>
<dbReference type="Gene3D" id="1.20.990.10">
    <property type="entry name" value="NADPH-cytochrome p450 Reductase, Chain A, domain 3"/>
    <property type="match status" value="1"/>
</dbReference>
<dbReference type="OrthoDB" id="1856718at2759"/>
<dbReference type="GO" id="GO:0005829">
    <property type="term" value="C:cytosol"/>
    <property type="evidence" value="ECO:0007669"/>
    <property type="project" value="TreeGrafter"/>
</dbReference>
<dbReference type="PANTHER" id="PTHR19384">
    <property type="entry name" value="NITRIC OXIDE SYNTHASE-RELATED"/>
    <property type="match status" value="1"/>
</dbReference>
<dbReference type="InterPro" id="IPR008254">
    <property type="entry name" value="Flavodoxin/NO_synth"/>
</dbReference>
<dbReference type="InterPro" id="IPR023173">
    <property type="entry name" value="NADPH_Cyt_P450_Rdtase_alpha"/>
</dbReference>
<dbReference type="VEuPathDB" id="TriTrypDB:C4B63_2g98"/>
<organism evidence="10 11">
    <name type="scientific">Trypanosoma cruzi</name>
    <dbReference type="NCBI Taxonomy" id="5693"/>
    <lineage>
        <taxon>Eukaryota</taxon>
        <taxon>Discoba</taxon>
        <taxon>Euglenozoa</taxon>
        <taxon>Kinetoplastea</taxon>
        <taxon>Metakinetoplastina</taxon>
        <taxon>Trypanosomatida</taxon>
        <taxon>Trypanosomatidae</taxon>
        <taxon>Trypanosoma</taxon>
        <taxon>Schizotrypanum</taxon>
    </lineage>
</organism>
<feature type="domain" description="Flavodoxin-like" evidence="8">
    <location>
        <begin position="63"/>
        <end position="228"/>
    </location>
</feature>
<dbReference type="Pfam" id="PF00667">
    <property type="entry name" value="FAD_binding_1"/>
    <property type="match status" value="1"/>
</dbReference>
<dbReference type="VEuPathDB" id="TriTrypDB:TcG_02012"/>
<dbReference type="PANTHER" id="PTHR19384:SF125">
    <property type="entry name" value="P450 REDUCTASE, PUTATIVE-RELATED"/>
    <property type="match status" value="1"/>
</dbReference>
<evidence type="ECO:0000259" key="8">
    <source>
        <dbReference type="PROSITE" id="PS50902"/>
    </source>
</evidence>
<dbReference type="SUPFAM" id="SSF63380">
    <property type="entry name" value="Riboflavin synthase domain-like"/>
    <property type="match status" value="1"/>
</dbReference>
<dbReference type="VEuPathDB" id="TriTrypDB:TcCL_NonESM00288"/>
<dbReference type="VEuPathDB" id="TriTrypDB:BCY84_13970"/>
<dbReference type="InterPro" id="IPR017927">
    <property type="entry name" value="FAD-bd_FR_type"/>
</dbReference>
<dbReference type="PROSITE" id="PS50902">
    <property type="entry name" value="FLAVODOXIN_LIKE"/>
    <property type="match status" value="1"/>
</dbReference>
<dbReference type="VEuPathDB" id="TriTrypDB:C3747_71g33"/>
<evidence type="ECO:0000313" key="11">
    <source>
        <dbReference type="Proteomes" id="UP000246078"/>
    </source>
</evidence>
<evidence type="ECO:0000256" key="7">
    <source>
        <dbReference type="ARBA" id="ARBA00023002"/>
    </source>
</evidence>
<dbReference type="VEuPathDB" id="TriTrypDB:TcCLB.510657.170"/>
<comment type="caution">
    <text evidence="10">The sequence shown here is derived from an EMBL/GenBank/DDBJ whole genome shotgun (WGS) entry which is preliminary data.</text>
</comment>
<feature type="domain" description="FAD-binding FR-type" evidence="9">
    <location>
        <begin position="278"/>
        <end position="528"/>
    </location>
</feature>